<dbReference type="AlphaFoldDB" id="A0AAW0M372"/>
<sequence>MCRGIHYPKVKSYHPGSMGGPSTVSTHPSECCVKMIPPALNLSTQDTPNASDQISLSGLMQLAREEEAYKRKK</sequence>
<reference evidence="1" key="1">
    <citation type="submission" date="2017-12" db="EMBL/GenBank/DDBJ databases">
        <authorList>
            <person name="Barbosa P."/>
            <person name="Usie A."/>
            <person name="Ramos A.M."/>
        </authorList>
    </citation>
    <scope>NUCLEOTIDE SEQUENCE</scope>
    <source>
        <strain evidence="1">HL8</strain>
        <tissue evidence="1">Leaves</tissue>
    </source>
</reference>
<dbReference type="EMBL" id="PKMF04000029">
    <property type="protein sequence ID" value="KAK7857211.1"/>
    <property type="molecule type" value="Genomic_DNA"/>
</dbReference>
<reference evidence="1" key="3">
    <citation type="submission" date="2023-07" db="EMBL/GenBank/DDBJ databases">
        <title>An improved reference 1 genome and first organelle genomes of Quercus suber.</title>
        <authorList>
            <consortium name="Genosuber Consortium"/>
            <person name="Usie A."/>
            <person name="Serra O."/>
            <person name="Barros P."/>
        </authorList>
    </citation>
    <scope>NUCLEOTIDE SEQUENCE</scope>
    <source>
        <strain evidence="1">HL8</strain>
        <tissue evidence="1">Leaves</tissue>
    </source>
</reference>
<gene>
    <name evidence="1" type="ORF">CFP56_019173</name>
</gene>
<name>A0AAW0M372_QUESU</name>
<reference evidence="1" key="2">
    <citation type="journal article" date="2018" name="Sci. Data">
        <title>The draft genome sequence of cork oak.</title>
        <authorList>
            <person name="Ramos A.M."/>
            <person name="Usie A."/>
            <person name="Barbosa P."/>
            <person name="Barros P.M."/>
            <person name="Capote T."/>
            <person name="Chaves I."/>
            <person name="Simoes F."/>
            <person name="Abreu I."/>
            <person name="Carrasquinho I."/>
            <person name="Faro C."/>
            <person name="Guimaraes J.B."/>
            <person name="Mendonca D."/>
            <person name="Nobrega F."/>
            <person name="Rodrigues L."/>
            <person name="Saibo N.J.M."/>
            <person name="Varela M.C."/>
            <person name="Egas C."/>
            <person name="Matos J."/>
            <person name="Miguel C.M."/>
            <person name="Oliveira M.M."/>
            <person name="Ricardo C.P."/>
            <person name="Goncalves S."/>
        </authorList>
    </citation>
    <scope>NUCLEOTIDE SEQUENCE [LARGE SCALE GENOMIC DNA]</scope>
    <source>
        <strain evidence="1">HL8</strain>
    </source>
</reference>
<comment type="caution">
    <text evidence="1">The sequence shown here is derived from an EMBL/GenBank/DDBJ whole genome shotgun (WGS) entry which is preliminary data.</text>
</comment>
<accession>A0AAW0M372</accession>
<proteinExistence type="predicted"/>
<organism evidence="1">
    <name type="scientific">Quercus suber</name>
    <name type="common">Cork oak</name>
    <dbReference type="NCBI Taxonomy" id="58331"/>
    <lineage>
        <taxon>Eukaryota</taxon>
        <taxon>Viridiplantae</taxon>
        <taxon>Streptophyta</taxon>
        <taxon>Embryophyta</taxon>
        <taxon>Tracheophyta</taxon>
        <taxon>Spermatophyta</taxon>
        <taxon>Magnoliopsida</taxon>
        <taxon>eudicotyledons</taxon>
        <taxon>Gunneridae</taxon>
        <taxon>Pentapetalae</taxon>
        <taxon>rosids</taxon>
        <taxon>fabids</taxon>
        <taxon>Fagales</taxon>
        <taxon>Fagaceae</taxon>
        <taxon>Quercus</taxon>
    </lineage>
</organism>
<protein>
    <submittedName>
        <fullName evidence="1">Uncharacterized protein</fullName>
    </submittedName>
</protein>
<evidence type="ECO:0000313" key="1">
    <source>
        <dbReference type="EMBL" id="KAK7857211.1"/>
    </source>
</evidence>